<organism evidence="2">
    <name type="scientific">Streptomyces avermitilis</name>
    <dbReference type="NCBI Taxonomy" id="33903"/>
    <lineage>
        <taxon>Bacteria</taxon>
        <taxon>Bacillati</taxon>
        <taxon>Actinomycetota</taxon>
        <taxon>Actinomycetes</taxon>
        <taxon>Kitasatosporales</taxon>
        <taxon>Streptomycetaceae</taxon>
        <taxon>Streptomyces</taxon>
    </lineage>
</organism>
<accession>A0A499VTJ8</accession>
<name>A0A499VTJ8_STRAX</name>
<feature type="region of interest" description="Disordered" evidence="1">
    <location>
        <begin position="1"/>
        <end position="82"/>
    </location>
</feature>
<sequence>MLQLTDTDEEHGFGGSMPPARAGRRRVLPLPPHLAWEKATQPTGGTARPTTSSHPRPPAEDTPTPVQKQPQRLAPADHRITNTSTTTILRILRHLAKYSAAPLRRGHRTHGIRATAVAVGYLRQPEMDLPTPGADFARRISTLLATAADRPDVTNTLPHDRILESMPPRCCSPLAGPSPAETSKTAHQQVEKPQNGEHGHMKSTRSACT</sequence>
<feature type="compositionally biased region" description="Polar residues" evidence="1">
    <location>
        <begin position="180"/>
        <end position="192"/>
    </location>
</feature>
<feature type="region of interest" description="Disordered" evidence="1">
    <location>
        <begin position="164"/>
        <end position="209"/>
    </location>
</feature>
<proteinExistence type="predicted"/>
<dbReference type="AlphaFoldDB" id="A0A499VTJ8"/>
<reference evidence="2" key="1">
    <citation type="submission" date="2019-04" db="EMBL/GenBank/DDBJ databases">
        <title>Draft genome sequences of Streptomyces avermitilis MC3.</title>
        <authorList>
            <person name="Komaki H."/>
            <person name="Tamura T."/>
            <person name="Hosoyama A."/>
        </authorList>
    </citation>
    <scope>NUCLEOTIDE SEQUENCE</scope>
    <source>
        <strain evidence="2">MC3</strain>
        <plasmid evidence="2">pMC3</plasmid>
    </source>
</reference>
<feature type="compositionally biased region" description="Polar residues" evidence="1">
    <location>
        <begin position="40"/>
        <end position="54"/>
    </location>
</feature>
<keyword evidence="2" id="KW-0614">Plasmid</keyword>
<evidence type="ECO:0000313" key="2">
    <source>
        <dbReference type="EMBL" id="BBJ56340.1"/>
    </source>
</evidence>
<protein>
    <submittedName>
        <fullName evidence="2">Uncharacterized protein</fullName>
    </submittedName>
</protein>
<geneLocation type="plasmid" evidence="2">
    <name>pMC3</name>
</geneLocation>
<dbReference type="EMBL" id="AP019622">
    <property type="protein sequence ID" value="BBJ56340.1"/>
    <property type="molecule type" value="Genomic_DNA"/>
</dbReference>
<gene>
    <name evidence="2" type="ORF">SAVMC3_89690</name>
</gene>
<evidence type="ECO:0000256" key="1">
    <source>
        <dbReference type="SAM" id="MobiDB-lite"/>
    </source>
</evidence>